<dbReference type="InterPro" id="IPR020846">
    <property type="entry name" value="MFS_dom"/>
</dbReference>
<gene>
    <name evidence="7" type="ORF">Ahu01nite_086880</name>
</gene>
<feature type="transmembrane region" description="Helical" evidence="5">
    <location>
        <begin position="51"/>
        <end position="74"/>
    </location>
</feature>
<dbReference type="Pfam" id="PF07690">
    <property type="entry name" value="MFS_1"/>
    <property type="match status" value="1"/>
</dbReference>
<feature type="transmembrane region" description="Helical" evidence="5">
    <location>
        <begin position="20"/>
        <end position="39"/>
    </location>
</feature>
<name>A0ABQ4A414_9ACTN</name>
<feature type="transmembrane region" description="Helical" evidence="5">
    <location>
        <begin position="297"/>
        <end position="314"/>
    </location>
</feature>
<feature type="transmembrane region" description="Helical" evidence="5">
    <location>
        <begin position="351"/>
        <end position="372"/>
    </location>
</feature>
<dbReference type="SUPFAM" id="SSF103473">
    <property type="entry name" value="MFS general substrate transporter"/>
    <property type="match status" value="1"/>
</dbReference>
<dbReference type="InterPro" id="IPR051788">
    <property type="entry name" value="MFS_Transporter"/>
</dbReference>
<evidence type="ECO:0000256" key="1">
    <source>
        <dbReference type="ARBA" id="ARBA00004651"/>
    </source>
</evidence>
<dbReference type="Proteomes" id="UP000603200">
    <property type="component" value="Unassembled WGS sequence"/>
</dbReference>
<keyword evidence="8" id="KW-1185">Reference proteome</keyword>
<evidence type="ECO:0000313" key="8">
    <source>
        <dbReference type="Proteomes" id="UP000603200"/>
    </source>
</evidence>
<evidence type="ECO:0000256" key="4">
    <source>
        <dbReference type="ARBA" id="ARBA00023136"/>
    </source>
</evidence>
<evidence type="ECO:0000256" key="5">
    <source>
        <dbReference type="SAM" id="Phobius"/>
    </source>
</evidence>
<comment type="subcellular location">
    <subcellularLocation>
        <location evidence="1">Cell membrane</location>
        <topology evidence="1">Multi-pass membrane protein</topology>
    </subcellularLocation>
</comment>
<dbReference type="RefSeq" id="WP_203842529.1">
    <property type="nucleotide sequence ID" value="NZ_BAAATV010000025.1"/>
</dbReference>
<dbReference type="CDD" id="cd17393">
    <property type="entry name" value="MFS_MosC_like"/>
    <property type="match status" value="1"/>
</dbReference>
<feature type="domain" description="Major facilitator superfamily (MFS) profile" evidence="6">
    <location>
        <begin position="20"/>
        <end position="407"/>
    </location>
</feature>
<keyword evidence="4 5" id="KW-0472">Membrane</keyword>
<dbReference type="InterPro" id="IPR011701">
    <property type="entry name" value="MFS"/>
</dbReference>
<sequence>MSDRTITGVERLSPAELARWRNAIIVAFAIGGLALATWGPRLPDLRAALDLSTGSIGVLLAGVTVGSVAGLLASTPLLGRLGARRAIPAALLLVAAAVAVIGAGAGVLHSMLLVGAGFVVVGFAIGSLDVMINVEGAAIEQLAGRTLMPLMHAAWSAGAAIGSGIGAGCAALGISPTWQFAGEAALMAATAAGLGRAIPTGARAGDETPGVPVPATERLRRWLRGWADWRLLLIGVVMLGAELGEGTANNWLTLAAKDGHAQAAATAALFFTVFAVGETTARVLGGPLVDRLGRVRTVRITSALGVLGVALFILSDNVVVLLIGVLLWAVGVSMGFPLGMSAAADSGPNPAARVSVVATIGYFANLAGPPAVGFAAEATSLLTALWLVAILFTVAVAAAGAVRPPREKTAAGPSVPSGGGLLG</sequence>
<organism evidence="7 8">
    <name type="scientific">Winogradskya humida</name>
    <dbReference type="NCBI Taxonomy" id="113566"/>
    <lineage>
        <taxon>Bacteria</taxon>
        <taxon>Bacillati</taxon>
        <taxon>Actinomycetota</taxon>
        <taxon>Actinomycetes</taxon>
        <taxon>Micromonosporales</taxon>
        <taxon>Micromonosporaceae</taxon>
        <taxon>Winogradskya</taxon>
    </lineage>
</organism>
<dbReference type="InterPro" id="IPR036259">
    <property type="entry name" value="MFS_trans_sf"/>
</dbReference>
<evidence type="ECO:0000256" key="3">
    <source>
        <dbReference type="ARBA" id="ARBA00022989"/>
    </source>
</evidence>
<dbReference type="EMBL" id="BOMN01000124">
    <property type="protein sequence ID" value="GIE25586.1"/>
    <property type="molecule type" value="Genomic_DNA"/>
</dbReference>
<feature type="transmembrane region" description="Helical" evidence="5">
    <location>
        <begin position="264"/>
        <end position="285"/>
    </location>
</feature>
<keyword evidence="2 5" id="KW-0812">Transmembrane</keyword>
<accession>A0ABQ4A414</accession>
<feature type="transmembrane region" description="Helical" evidence="5">
    <location>
        <begin position="320"/>
        <end position="339"/>
    </location>
</feature>
<evidence type="ECO:0000313" key="7">
    <source>
        <dbReference type="EMBL" id="GIE25586.1"/>
    </source>
</evidence>
<evidence type="ECO:0000259" key="6">
    <source>
        <dbReference type="PROSITE" id="PS50850"/>
    </source>
</evidence>
<reference evidence="7 8" key="1">
    <citation type="submission" date="2021-01" db="EMBL/GenBank/DDBJ databases">
        <title>Whole genome shotgun sequence of Actinoplanes humidus NBRC 14915.</title>
        <authorList>
            <person name="Komaki H."/>
            <person name="Tamura T."/>
        </authorList>
    </citation>
    <scope>NUCLEOTIDE SEQUENCE [LARGE SCALE GENOMIC DNA]</scope>
    <source>
        <strain evidence="7 8">NBRC 14915</strain>
    </source>
</reference>
<dbReference type="Gene3D" id="1.20.1250.20">
    <property type="entry name" value="MFS general substrate transporter like domains"/>
    <property type="match status" value="2"/>
</dbReference>
<protein>
    <submittedName>
        <fullName evidence="7">MFS transporter</fullName>
    </submittedName>
</protein>
<feature type="transmembrane region" description="Helical" evidence="5">
    <location>
        <begin position="111"/>
        <end position="132"/>
    </location>
</feature>
<dbReference type="PANTHER" id="PTHR23514:SF13">
    <property type="entry name" value="INNER MEMBRANE PROTEIN YBJJ"/>
    <property type="match status" value="1"/>
</dbReference>
<keyword evidence="3 5" id="KW-1133">Transmembrane helix</keyword>
<feature type="transmembrane region" description="Helical" evidence="5">
    <location>
        <begin position="153"/>
        <end position="174"/>
    </location>
</feature>
<feature type="transmembrane region" description="Helical" evidence="5">
    <location>
        <begin position="86"/>
        <end position="105"/>
    </location>
</feature>
<dbReference type="PANTHER" id="PTHR23514">
    <property type="entry name" value="BYPASS OF STOP CODON PROTEIN 6"/>
    <property type="match status" value="1"/>
</dbReference>
<comment type="caution">
    <text evidence="7">The sequence shown here is derived from an EMBL/GenBank/DDBJ whole genome shotgun (WGS) entry which is preliminary data.</text>
</comment>
<dbReference type="PROSITE" id="PS50850">
    <property type="entry name" value="MFS"/>
    <property type="match status" value="1"/>
</dbReference>
<evidence type="ECO:0000256" key="2">
    <source>
        <dbReference type="ARBA" id="ARBA00022692"/>
    </source>
</evidence>
<proteinExistence type="predicted"/>
<feature type="transmembrane region" description="Helical" evidence="5">
    <location>
        <begin position="384"/>
        <end position="402"/>
    </location>
</feature>